<dbReference type="InterPro" id="IPR000298">
    <property type="entry name" value="Cyt_c_oxidase-like_su3"/>
</dbReference>
<feature type="transmembrane region" description="Helical" evidence="9">
    <location>
        <begin position="16"/>
        <end position="35"/>
    </location>
</feature>
<dbReference type="InterPro" id="IPR035973">
    <property type="entry name" value="Cyt_c_oxidase_su3-like_sf"/>
</dbReference>
<accession>Q94RF0</accession>
<feature type="transmembrane region" description="Helical" evidence="9">
    <location>
        <begin position="241"/>
        <end position="261"/>
    </location>
</feature>
<dbReference type="GO" id="GO:0016020">
    <property type="term" value="C:membrane"/>
    <property type="evidence" value="ECO:0007669"/>
    <property type="project" value="UniProtKB-SubCell"/>
</dbReference>
<dbReference type="PANTHER" id="PTHR11403:SF7">
    <property type="entry name" value="CYTOCHROME C OXIDASE SUBUNIT 3"/>
    <property type="match status" value="1"/>
</dbReference>
<name>Q94RF0_9MYRI</name>
<feature type="transmembrane region" description="Helical" evidence="9">
    <location>
        <begin position="79"/>
        <end position="102"/>
    </location>
</feature>
<dbReference type="SUPFAM" id="SSF81452">
    <property type="entry name" value="Cytochrome c oxidase subunit III-like"/>
    <property type="match status" value="1"/>
</dbReference>
<feature type="transmembrane region" description="Helical" evidence="9">
    <location>
        <begin position="163"/>
        <end position="180"/>
    </location>
</feature>
<evidence type="ECO:0000256" key="7">
    <source>
        <dbReference type="ARBA" id="ARBA00023136"/>
    </source>
</evidence>
<feature type="domain" description="Heme-copper oxidase subunit III family profile" evidence="10">
    <location>
        <begin position="4"/>
        <end position="262"/>
    </location>
</feature>
<comment type="similarity">
    <text evidence="2 8">Belongs to the cytochrome c oxidase subunit 3 family.</text>
</comment>
<sequence>MSKTSHPYHMVNPSPWPILAAVGVFITMTGVTTWFHTSMNYLMILGNISIIIISAQWWRDITREATFQGLHTIPAVYGLKWGMVLFIISEVFFFLSFFWAFFHSSMGPSPEIGSIWPPMMITPLNAFQVPLLNTAILLSSGVSVTWALPCFFMENNYSQMKTALLITLILGVYFTLLQAFEYKEAAFSITDATFGSTFFMATGFHGLHVIIGTTFLAVCFMRHNVNHFSSAHHMGFEAATWYWHFVGVVWLFLFLSIYWWGS</sequence>
<gene>
    <name evidence="11" type="primary">COIII</name>
</gene>
<dbReference type="FunFam" id="1.20.120.80:FF:000002">
    <property type="entry name" value="Cytochrome c oxidase subunit 3"/>
    <property type="match status" value="1"/>
</dbReference>
<evidence type="ECO:0000256" key="3">
    <source>
        <dbReference type="ARBA" id="ARBA00015944"/>
    </source>
</evidence>
<organism evidence="11">
    <name type="scientific">Lithobius maqinensis</name>
    <dbReference type="NCBI Taxonomy" id="2250572"/>
    <lineage>
        <taxon>Eukaryota</taxon>
        <taxon>Metazoa</taxon>
        <taxon>Ecdysozoa</taxon>
        <taxon>Arthropoda</taxon>
        <taxon>Myriapoda</taxon>
        <taxon>Chilopoda</taxon>
        <taxon>Pleurostigmophora</taxon>
        <taxon>Lithobiomorpha</taxon>
        <taxon>Lithobiidae</taxon>
        <taxon>Lithobius</taxon>
    </lineage>
</organism>
<dbReference type="Gene3D" id="1.20.120.80">
    <property type="entry name" value="Cytochrome c oxidase, subunit III, four-helix bundle"/>
    <property type="match status" value="1"/>
</dbReference>
<keyword evidence="4 8" id="KW-0812">Transmembrane</keyword>
<evidence type="ECO:0000259" key="10">
    <source>
        <dbReference type="PROSITE" id="PS50253"/>
    </source>
</evidence>
<evidence type="ECO:0000256" key="4">
    <source>
        <dbReference type="ARBA" id="ARBA00022692"/>
    </source>
</evidence>
<dbReference type="GO" id="GO:0005739">
    <property type="term" value="C:mitochondrion"/>
    <property type="evidence" value="ECO:0007669"/>
    <property type="project" value="TreeGrafter"/>
</dbReference>
<keyword evidence="7 9" id="KW-0472">Membrane</keyword>
<keyword evidence="6 9" id="KW-1133">Transmembrane helix</keyword>
<evidence type="ECO:0000256" key="8">
    <source>
        <dbReference type="RuleBase" id="RU003375"/>
    </source>
</evidence>
<keyword evidence="5" id="KW-1278">Translocase</keyword>
<feature type="transmembrane region" description="Helical" evidence="9">
    <location>
        <begin position="127"/>
        <end position="151"/>
    </location>
</feature>
<proteinExistence type="inferred from homology"/>
<comment type="function">
    <text evidence="8">Component of the cytochrome c oxidase, the last enzyme in the mitochondrial electron transport chain which drives oxidative phosphorylation. The respiratory chain contains 3 multisubunit complexes succinate dehydrogenase (complex II, CII), ubiquinol-cytochrome c oxidoreductase (cytochrome b-c1 complex, complex III, CIII) and cytochrome c oxidase (complex IV, CIV), that cooperate to transfer electrons derived from NADH and succinate to molecular oxygen, creating an electrochemical gradient over the inner membrane that drives transmembrane transport and the ATP synthase. Cytochrome c oxidase is the component of the respiratory chain that catalyzes the reduction of oxygen to water. Electrons originating from reduced cytochrome c in the intermembrane space (IMS) are transferred via the dinuclear copper A center (CU(A)) of subunit 2 and heme A of subunit 1 to the active site in subunit 1, a binuclear center (BNC) formed by heme A3 and copper B (CU(B)). The BNC reduces molecular oxygen to 2 water molecules using 4 electrons from cytochrome c in the IMS and 4 protons from the mitochondrial matrix.</text>
</comment>
<dbReference type="InterPro" id="IPR024791">
    <property type="entry name" value="Cyt_c/ubiquinol_Oxase_su3"/>
</dbReference>
<feature type="transmembrane region" description="Helical" evidence="9">
    <location>
        <begin position="192"/>
        <end position="220"/>
    </location>
</feature>
<dbReference type="GO" id="GO:0004129">
    <property type="term" value="F:cytochrome-c oxidase activity"/>
    <property type="evidence" value="ECO:0007669"/>
    <property type="project" value="InterPro"/>
</dbReference>
<dbReference type="Gene3D" id="1.10.287.70">
    <property type="match status" value="1"/>
</dbReference>
<evidence type="ECO:0000256" key="1">
    <source>
        <dbReference type="ARBA" id="ARBA00004141"/>
    </source>
</evidence>
<feature type="transmembrane region" description="Helical" evidence="9">
    <location>
        <begin position="41"/>
        <end position="58"/>
    </location>
</feature>
<dbReference type="PANTHER" id="PTHR11403">
    <property type="entry name" value="CYTOCHROME C OXIDASE SUBUNIT III"/>
    <property type="match status" value="1"/>
</dbReference>
<dbReference type="Pfam" id="PF00510">
    <property type="entry name" value="COX3"/>
    <property type="match status" value="1"/>
</dbReference>
<dbReference type="InterPro" id="IPR013833">
    <property type="entry name" value="Cyt_c_oxidase_su3_a-hlx"/>
</dbReference>
<dbReference type="GO" id="GO:0006123">
    <property type="term" value="P:mitochondrial electron transport, cytochrome c to oxygen"/>
    <property type="evidence" value="ECO:0007669"/>
    <property type="project" value="TreeGrafter"/>
</dbReference>
<comment type="subcellular location">
    <subcellularLocation>
        <location evidence="1">Membrane</location>
        <topology evidence="1">Multi-pass membrane protein</topology>
    </subcellularLocation>
</comment>
<dbReference type="InterPro" id="IPR033945">
    <property type="entry name" value="Cyt_c_oxase_su3_dom"/>
</dbReference>
<evidence type="ECO:0000313" key="11">
    <source>
        <dbReference type="EMBL" id="CAC69941.1"/>
    </source>
</evidence>
<dbReference type="CDD" id="cd01665">
    <property type="entry name" value="Cyt_c_Oxidase_III"/>
    <property type="match status" value="1"/>
</dbReference>
<dbReference type="PROSITE" id="PS50253">
    <property type="entry name" value="COX3"/>
    <property type="match status" value="1"/>
</dbReference>
<evidence type="ECO:0000256" key="2">
    <source>
        <dbReference type="ARBA" id="ARBA00010581"/>
    </source>
</evidence>
<protein>
    <recommendedName>
        <fullName evidence="3 8">Cytochrome c oxidase subunit 3</fullName>
    </recommendedName>
</protein>
<dbReference type="AlphaFoldDB" id="Q94RF0"/>
<evidence type="ECO:0000256" key="6">
    <source>
        <dbReference type="ARBA" id="ARBA00022989"/>
    </source>
</evidence>
<keyword evidence="8 11" id="KW-0496">Mitochondrion</keyword>
<geneLocation type="mitochondrion" evidence="11"/>
<reference evidence="11" key="1">
    <citation type="journal article" date="2001" name="Nature">
        <title>Mitochondrial protein phylogeny joins myriapods with chelicerates.</title>
        <authorList>
            <person name="Hwang U."/>
            <person name="Friedrich M."/>
            <person name="Choe C."/>
            <person name="Kim W."/>
        </authorList>
    </citation>
    <scope>NUCLEOTIDE SEQUENCE</scope>
</reference>
<evidence type="ECO:0000256" key="5">
    <source>
        <dbReference type="ARBA" id="ARBA00022967"/>
    </source>
</evidence>
<dbReference type="EMBL" id="AJ270997">
    <property type="protein sequence ID" value="CAC69941.1"/>
    <property type="molecule type" value="Genomic_DNA"/>
</dbReference>
<evidence type="ECO:0000256" key="9">
    <source>
        <dbReference type="SAM" id="Phobius"/>
    </source>
</evidence>